<accession>A0A346NLZ2</accession>
<keyword evidence="2 5" id="KW-0808">Transferase</keyword>
<dbReference type="PANTHER" id="PTHR11236">
    <property type="entry name" value="AMINOBENZOATE/ANTHRANILATE SYNTHASE"/>
    <property type="match status" value="1"/>
</dbReference>
<dbReference type="InterPro" id="IPR005802">
    <property type="entry name" value="ADC_synth_comp_1"/>
</dbReference>
<name>A0A346NLZ2_9ALTE</name>
<dbReference type="InterPro" id="IPR019999">
    <property type="entry name" value="Anth_synth_I-like"/>
</dbReference>
<dbReference type="Proteomes" id="UP000262073">
    <property type="component" value="Chromosome"/>
</dbReference>
<feature type="domain" description="Anthranilate synthase component I N-terminal" evidence="4">
    <location>
        <begin position="25"/>
        <end position="169"/>
    </location>
</feature>
<evidence type="ECO:0000256" key="1">
    <source>
        <dbReference type="ARBA" id="ARBA00013139"/>
    </source>
</evidence>
<keyword evidence="5" id="KW-0032">Aminotransferase</keyword>
<keyword evidence="6" id="KW-1185">Reference proteome</keyword>
<proteinExistence type="predicted"/>
<dbReference type="Pfam" id="PF04715">
    <property type="entry name" value="Anth_synt_I_N"/>
    <property type="match status" value="1"/>
</dbReference>
<gene>
    <name evidence="5" type="primary">pabB</name>
    <name evidence="5" type="ORF">D0Y50_09325</name>
</gene>
<dbReference type="InterPro" id="IPR005801">
    <property type="entry name" value="ADC_synthase"/>
</dbReference>
<dbReference type="GO" id="GO:0000162">
    <property type="term" value="P:L-tryptophan biosynthetic process"/>
    <property type="evidence" value="ECO:0007669"/>
    <property type="project" value="TreeGrafter"/>
</dbReference>
<evidence type="ECO:0000259" key="4">
    <source>
        <dbReference type="Pfam" id="PF04715"/>
    </source>
</evidence>
<dbReference type="InterPro" id="IPR006805">
    <property type="entry name" value="Anth_synth_I_N"/>
</dbReference>
<protein>
    <recommendedName>
        <fullName evidence="1">aminodeoxychorismate synthase</fullName>
        <ecNumber evidence="1">2.6.1.85</ecNumber>
    </recommendedName>
</protein>
<evidence type="ECO:0000313" key="5">
    <source>
        <dbReference type="EMBL" id="AXR06549.1"/>
    </source>
</evidence>
<evidence type="ECO:0000256" key="2">
    <source>
        <dbReference type="ARBA" id="ARBA00022679"/>
    </source>
</evidence>
<sequence length="472" mass="52616">MIQPNTPHSLIIDPVTLPAGISIYDVFSRIEQAAWSMLFDSASAQDGRYHIMLWQPAWMVTAKQNTVYVTDNRPGAASQSAVKHAGAPLACVKTLMDSHFGNQPLRCNNPALYHQLPFVVGAAGLCGYDLGRYYETLPEHNPSPYLCPDMAIGLFEQSVIADTHTGKLYHCRLAHIGPLHEQAWYQHNPAAAPSFGLTGPWQSNLSQQTYTQALRRIHQYIVAGDCYQINMAQRFSAPYRGSEWQAYQRLRETNNTPFSAFIRLEQSCILSISPERFIAVNEGKVQSKPIKGTRPRYSCVEQDNQSAQALLCATKDRAENLMIVDLLRNDLSKHCQPHSVHVPHLFALESYAAVHHMVSTVEGQLCPDACALDLLAGAFPGGSITGAPKIRAMEIIEELEPDRRNIYCGSIMYYGIKQDMDSSITIRTLLAENQQLYCWAGGGIVLDSDESQEYQETLDKVSRILPALEDML</sequence>
<dbReference type="SUPFAM" id="SSF56322">
    <property type="entry name" value="ADC synthase"/>
    <property type="match status" value="1"/>
</dbReference>
<dbReference type="GO" id="GO:0046820">
    <property type="term" value="F:4-amino-4-deoxychorismate synthase activity"/>
    <property type="evidence" value="ECO:0007669"/>
    <property type="project" value="UniProtKB-EC"/>
</dbReference>
<dbReference type="KEGG" id="salm:D0Y50_09325"/>
<organism evidence="5 6">
    <name type="scientific">Salinimonas sediminis</name>
    <dbReference type="NCBI Taxonomy" id="2303538"/>
    <lineage>
        <taxon>Bacteria</taxon>
        <taxon>Pseudomonadati</taxon>
        <taxon>Pseudomonadota</taxon>
        <taxon>Gammaproteobacteria</taxon>
        <taxon>Alteromonadales</taxon>
        <taxon>Alteromonadaceae</taxon>
        <taxon>Alteromonas/Salinimonas group</taxon>
        <taxon>Salinimonas</taxon>
    </lineage>
</organism>
<dbReference type="RefSeq" id="WP_117316608.1">
    <property type="nucleotide sequence ID" value="NZ_CP031769.1"/>
</dbReference>
<evidence type="ECO:0000313" key="6">
    <source>
        <dbReference type="Proteomes" id="UP000262073"/>
    </source>
</evidence>
<dbReference type="GO" id="GO:0009396">
    <property type="term" value="P:folic acid-containing compound biosynthetic process"/>
    <property type="evidence" value="ECO:0007669"/>
    <property type="project" value="InterPro"/>
</dbReference>
<dbReference type="NCBIfam" id="TIGR00553">
    <property type="entry name" value="pabB"/>
    <property type="match status" value="1"/>
</dbReference>
<dbReference type="InterPro" id="IPR015890">
    <property type="entry name" value="Chorismate_C"/>
</dbReference>
<dbReference type="EMBL" id="CP031769">
    <property type="protein sequence ID" value="AXR06549.1"/>
    <property type="molecule type" value="Genomic_DNA"/>
</dbReference>
<feature type="domain" description="Chorismate-utilising enzyme C-terminal" evidence="3">
    <location>
        <begin position="207"/>
        <end position="460"/>
    </location>
</feature>
<dbReference type="EC" id="2.6.1.85" evidence="1"/>
<dbReference type="Gene3D" id="3.60.120.10">
    <property type="entry name" value="Anthranilate synthase"/>
    <property type="match status" value="1"/>
</dbReference>
<dbReference type="OrthoDB" id="9803598at2"/>
<dbReference type="PANTHER" id="PTHR11236:SF50">
    <property type="entry name" value="AMINODEOXYCHORISMATE SYNTHASE COMPONENT 1"/>
    <property type="match status" value="1"/>
</dbReference>
<dbReference type="Pfam" id="PF00425">
    <property type="entry name" value="Chorismate_bind"/>
    <property type="match status" value="1"/>
</dbReference>
<reference evidence="5 6" key="1">
    <citation type="submission" date="2018-08" db="EMBL/GenBank/DDBJ databases">
        <title>Salinimonas sediminis sp. nov., a piezophilic bacterium isolated from a deep-sea sediment sample from the New Britain Trench.</title>
        <authorList>
            <person name="Cao J."/>
        </authorList>
    </citation>
    <scope>NUCLEOTIDE SEQUENCE [LARGE SCALE GENOMIC DNA]</scope>
    <source>
        <strain evidence="5 6">N102</strain>
    </source>
</reference>
<evidence type="ECO:0000259" key="3">
    <source>
        <dbReference type="Pfam" id="PF00425"/>
    </source>
</evidence>
<dbReference type="PRINTS" id="PR00095">
    <property type="entry name" value="ANTSNTHASEI"/>
</dbReference>
<dbReference type="AlphaFoldDB" id="A0A346NLZ2"/>